<dbReference type="EMBL" id="CAFAAI010000066">
    <property type="protein sequence ID" value="CAB4792043.1"/>
    <property type="molecule type" value="Genomic_DNA"/>
</dbReference>
<dbReference type="SUPFAM" id="SSF53335">
    <property type="entry name" value="S-adenosyl-L-methionine-dependent methyltransferases"/>
    <property type="match status" value="1"/>
</dbReference>
<feature type="coiled-coil region" evidence="2">
    <location>
        <begin position="264"/>
        <end position="298"/>
    </location>
</feature>
<accession>A0A6J6X898</accession>
<protein>
    <submittedName>
        <fullName evidence="5">Unannotated protein</fullName>
    </submittedName>
</protein>
<feature type="domain" description="Methyltransferase FkbM" evidence="4">
    <location>
        <begin position="40"/>
        <end position="184"/>
    </location>
</feature>
<dbReference type="CDD" id="cd03809">
    <property type="entry name" value="GT4_MtfB-like"/>
    <property type="match status" value="1"/>
</dbReference>
<sequence length="872" mass="95038">MNQPIDLAGRSATFISYAQNGEDVVLWRALRHVTNGTYVDVGACDPTHFSVTKAFYDRGWSGINVEPVGEHASRLRAQRPRDTTFQVAAGASNGLATFHLAPGTGLSSLSSERAEHVGTLGFSVETVSVDVRRLDGLIAESPLAGHEIHFLKIDVEGTEASVLAGIDLSIIRPWVIMIESTELFSARETVSGLSSSLIAHNYTHALFDGLNSIFVADEHIDLLPLLSYPACVHDQPYIASQLPAFQEAVTQSVIAAQHSAGRLLDELTEKNSALEQSLSSLEARRRAQRHEILELRESISGVERERDHILVANHNNVAERDRYAQLVDAIHQTVSWRVTKPIRLIRGLAGRTQAVPSQETAAAPDAKSLADKDSPLSAAALTRLEQVAFLIDPDITSHASQLDTFDRVAACLSASTLEPTTSAWLVLVAAGSAYPNDVEVAKAARALRLDGPEALLDHANRYFADCCRSGRATDLPLEIVSESVMVDVSHTAAHSLHTGIQRVTRETVSEWVATHGDVVLVHWDFSANSPRRLSTIEVDRFVDWRQHLNGGSTTEPREIGNASGRVVVPWNSVLIIPELAAEPDRCNGYRTMRASGICQLSMIAYDLIPYTAPETVADGMPNMFANTVTVTKVADRISAISKATAAEYAALCTAFQLQGLSGPDIKAHSLPSEAVSLTEHNLAETRAKLCLGQTPLVLVLGSHEPRKNHVSVLEAAELLWRDGVEFQLVFVGGSGWKGDDFNHFSRRLLASDRDIQVINSADESQIWSLYRLAQFTVFPSLLEGFGLPIAESLASGTPVITSSYGSMREIGEGGGTILVDPRSPSEISDAMRRLLTDLNELDRLRQEAKARQWPTWKSYSADVWAHLVPRST</sequence>
<dbReference type="GO" id="GO:0009103">
    <property type="term" value="P:lipopolysaccharide biosynthetic process"/>
    <property type="evidence" value="ECO:0007669"/>
    <property type="project" value="TreeGrafter"/>
</dbReference>
<proteinExistence type="predicted"/>
<dbReference type="Gene3D" id="3.40.50.2000">
    <property type="entry name" value="Glycogen Phosphorylase B"/>
    <property type="match status" value="1"/>
</dbReference>
<keyword evidence="2" id="KW-0175">Coiled coil</keyword>
<dbReference type="Pfam" id="PF05050">
    <property type="entry name" value="Methyltransf_21"/>
    <property type="match status" value="1"/>
</dbReference>
<dbReference type="NCBIfam" id="TIGR01444">
    <property type="entry name" value="fkbM_fam"/>
    <property type="match status" value="1"/>
</dbReference>
<dbReference type="InterPro" id="IPR006342">
    <property type="entry name" value="FkbM_mtfrase"/>
</dbReference>
<keyword evidence="1" id="KW-0808">Transferase</keyword>
<feature type="domain" description="Glycosyl transferase family 1" evidence="3">
    <location>
        <begin position="692"/>
        <end position="850"/>
    </location>
</feature>
<dbReference type="PANTHER" id="PTHR46401">
    <property type="entry name" value="GLYCOSYLTRANSFERASE WBBK-RELATED"/>
    <property type="match status" value="1"/>
</dbReference>
<evidence type="ECO:0000259" key="3">
    <source>
        <dbReference type="Pfam" id="PF00534"/>
    </source>
</evidence>
<dbReference type="Gene3D" id="3.40.50.150">
    <property type="entry name" value="Vaccinia Virus protein VP39"/>
    <property type="match status" value="1"/>
</dbReference>
<dbReference type="AlphaFoldDB" id="A0A6J6X898"/>
<dbReference type="GO" id="GO:0016757">
    <property type="term" value="F:glycosyltransferase activity"/>
    <property type="evidence" value="ECO:0007669"/>
    <property type="project" value="InterPro"/>
</dbReference>
<dbReference type="PANTHER" id="PTHR46401:SF2">
    <property type="entry name" value="GLYCOSYLTRANSFERASE WBBK-RELATED"/>
    <property type="match status" value="1"/>
</dbReference>
<evidence type="ECO:0000313" key="5">
    <source>
        <dbReference type="EMBL" id="CAB4792043.1"/>
    </source>
</evidence>
<evidence type="ECO:0000256" key="2">
    <source>
        <dbReference type="SAM" id="Coils"/>
    </source>
</evidence>
<name>A0A6J6X898_9ZZZZ</name>
<dbReference type="InterPro" id="IPR029063">
    <property type="entry name" value="SAM-dependent_MTases_sf"/>
</dbReference>
<dbReference type="SUPFAM" id="SSF53756">
    <property type="entry name" value="UDP-Glycosyltransferase/glycogen phosphorylase"/>
    <property type="match status" value="1"/>
</dbReference>
<evidence type="ECO:0000259" key="4">
    <source>
        <dbReference type="Pfam" id="PF05050"/>
    </source>
</evidence>
<dbReference type="InterPro" id="IPR001296">
    <property type="entry name" value="Glyco_trans_1"/>
</dbReference>
<dbReference type="Pfam" id="PF00534">
    <property type="entry name" value="Glycos_transf_1"/>
    <property type="match status" value="1"/>
</dbReference>
<reference evidence="5" key="1">
    <citation type="submission" date="2020-05" db="EMBL/GenBank/DDBJ databases">
        <authorList>
            <person name="Chiriac C."/>
            <person name="Salcher M."/>
            <person name="Ghai R."/>
            <person name="Kavagutti S V."/>
        </authorList>
    </citation>
    <scope>NUCLEOTIDE SEQUENCE</scope>
</reference>
<organism evidence="5">
    <name type="scientific">freshwater metagenome</name>
    <dbReference type="NCBI Taxonomy" id="449393"/>
    <lineage>
        <taxon>unclassified sequences</taxon>
        <taxon>metagenomes</taxon>
        <taxon>ecological metagenomes</taxon>
    </lineage>
</organism>
<evidence type="ECO:0000256" key="1">
    <source>
        <dbReference type="ARBA" id="ARBA00022679"/>
    </source>
</evidence>
<gene>
    <name evidence="5" type="ORF">UFOPK2992_00513</name>
</gene>